<feature type="domain" description="Clathrin/coatomer adaptor adaptin-like N-terminal" evidence="2">
    <location>
        <begin position="16"/>
        <end position="559"/>
    </location>
</feature>
<dbReference type="AlphaFoldDB" id="A0A1B7T8L7"/>
<keyword evidence="4" id="KW-1185">Reference proteome</keyword>
<dbReference type="GO" id="GO:0030126">
    <property type="term" value="C:COPI vesicle coat"/>
    <property type="evidence" value="ECO:0007669"/>
    <property type="project" value="TreeGrafter"/>
</dbReference>
<evidence type="ECO:0000256" key="1">
    <source>
        <dbReference type="SAM" id="MobiDB-lite"/>
    </source>
</evidence>
<dbReference type="GO" id="GO:0000139">
    <property type="term" value="C:Golgi membrane"/>
    <property type="evidence" value="ECO:0007669"/>
    <property type="project" value="TreeGrafter"/>
</dbReference>
<organism evidence="3 4">
    <name type="scientific">Hanseniaspora valbyensis NRRL Y-1626</name>
    <dbReference type="NCBI Taxonomy" id="766949"/>
    <lineage>
        <taxon>Eukaryota</taxon>
        <taxon>Fungi</taxon>
        <taxon>Dikarya</taxon>
        <taxon>Ascomycota</taxon>
        <taxon>Saccharomycotina</taxon>
        <taxon>Saccharomycetes</taxon>
        <taxon>Saccharomycodales</taxon>
        <taxon>Saccharomycodaceae</taxon>
        <taxon>Hanseniaspora</taxon>
    </lineage>
</organism>
<dbReference type="InterPro" id="IPR002553">
    <property type="entry name" value="Clathrin/coatomer_adapt-like_N"/>
</dbReference>
<evidence type="ECO:0000259" key="2">
    <source>
        <dbReference type="Pfam" id="PF01602"/>
    </source>
</evidence>
<dbReference type="GO" id="GO:0006886">
    <property type="term" value="P:intracellular protein transport"/>
    <property type="evidence" value="ECO:0007669"/>
    <property type="project" value="InterPro"/>
</dbReference>
<dbReference type="PANTHER" id="PTHR10261">
    <property type="entry name" value="COATOMER SUBUNIT GAMMA"/>
    <property type="match status" value="1"/>
</dbReference>
<feature type="region of interest" description="Disordered" evidence="1">
    <location>
        <begin position="604"/>
        <end position="661"/>
    </location>
</feature>
<feature type="non-terminal residue" evidence="3">
    <location>
        <position position="745"/>
    </location>
</feature>
<dbReference type="GO" id="GO:0009306">
    <property type="term" value="P:protein secretion"/>
    <property type="evidence" value="ECO:0007669"/>
    <property type="project" value="TreeGrafter"/>
</dbReference>
<comment type="caution">
    <text evidence="3">The sequence shown here is derived from an EMBL/GenBank/DDBJ whole genome shotgun (WGS) entry which is preliminary data.</text>
</comment>
<dbReference type="PANTHER" id="PTHR10261:SF0">
    <property type="entry name" value="COATOMER SUBUNIT GAMMA-2"/>
    <property type="match status" value="1"/>
</dbReference>
<dbReference type="Pfam" id="PF01602">
    <property type="entry name" value="Adaptin_N"/>
    <property type="match status" value="1"/>
</dbReference>
<dbReference type="GO" id="GO:0005783">
    <property type="term" value="C:endoplasmic reticulum"/>
    <property type="evidence" value="ECO:0007669"/>
    <property type="project" value="TreeGrafter"/>
</dbReference>
<evidence type="ECO:0000313" key="4">
    <source>
        <dbReference type="Proteomes" id="UP000092321"/>
    </source>
</evidence>
<dbReference type="GO" id="GO:0006888">
    <property type="term" value="P:endoplasmic reticulum to Golgi vesicle-mediated transport"/>
    <property type="evidence" value="ECO:0007669"/>
    <property type="project" value="TreeGrafter"/>
</dbReference>
<dbReference type="GO" id="GO:0005793">
    <property type="term" value="C:endoplasmic reticulum-Golgi intermediate compartment"/>
    <property type="evidence" value="ECO:0007669"/>
    <property type="project" value="TreeGrafter"/>
</dbReference>
<dbReference type="InterPro" id="IPR011989">
    <property type="entry name" value="ARM-like"/>
</dbReference>
<dbReference type="Proteomes" id="UP000092321">
    <property type="component" value="Unassembled WGS sequence"/>
</dbReference>
<feature type="compositionally biased region" description="Acidic residues" evidence="1">
    <location>
        <begin position="612"/>
        <end position="634"/>
    </location>
</feature>
<dbReference type="OrthoDB" id="1074925at2759"/>
<dbReference type="GO" id="GO:0006891">
    <property type="term" value="P:intra-Golgi vesicle-mediated transport"/>
    <property type="evidence" value="ECO:0007669"/>
    <property type="project" value="TreeGrafter"/>
</dbReference>
<name>A0A1B7T8L7_9ASCO</name>
<gene>
    <name evidence="3" type="ORF">HANVADRAFT_54146</name>
</gene>
<dbReference type="Gene3D" id="1.25.10.10">
    <property type="entry name" value="Leucine-rich Repeat Variant"/>
    <property type="match status" value="1"/>
</dbReference>
<protein>
    <submittedName>
        <fullName evidence="3">ARM repeat-containing protein</fullName>
    </submittedName>
</protein>
<dbReference type="InterPro" id="IPR016024">
    <property type="entry name" value="ARM-type_fold"/>
</dbReference>
<dbReference type="InterPro" id="IPR017106">
    <property type="entry name" value="Coatomer_gsu"/>
</dbReference>
<dbReference type="PIRSF" id="PIRSF037093">
    <property type="entry name" value="Coatomer_gamma_subunit"/>
    <property type="match status" value="1"/>
</dbReference>
<feature type="compositionally biased region" description="Low complexity" evidence="1">
    <location>
        <begin position="635"/>
        <end position="645"/>
    </location>
</feature>
<dbReference type="EMBL" id="LXPE01000262">
    <property type="protein sequence ID" value="OBA25064.1"/>
    <property type="molecule type" value="Genomic_DNA"/>
</dbReference>
<accession>A0A1B7T8L7</accession>
<sequence length="745" mass="84231">MSTKTYKKLNESNDSMAIFQDCLTTFNESPVNPKKCRSLLSKLYKLIINSASSEPIFKPQEATSLFFSISKLFQHQNNDSLRQYVYLVIKELATMSDDILMATASIMKDIQSSDSIIKPNAIRSLIRVLDSSTALTAERLLKSSIISSNNEISSAALVSSYHLLKISDQTCKRLINETMETVDSKKNSSRLPSNIPPVDLNSELQEKFNYLKVPNTHMSQYHSLGLAYSLKKNDDMGLLKLIKQCDPTSCDSSFARMEILRLSSKIVERDHNKMDMVVPYLEWGLNRPSSSNNFLVLEAAKIVLKLKYKPLYPVVVEKLTFLLNDRSISSKFAAVRLISKYCHLFEADLAKKIGSDIEVLVNSGNKSISTYAITTLLKIGDSDNIESLINTLKVNAIGDDFKIIIIDSLSKMISKFPKVITDFLLDSLRSHDGSNVLKNKVVDCLIQLFKEDENNNLDLSETFKIDILESLCDFIEDCEYTDVLSRVIYILGEYGSRISTDSSVFVRHIYNRINLENSVIRSSAVTALAKFPTITTSLLENISKNDLDDEVRDRAAITLASKRVNKPIIVDSETKNQNSNKYLKQLEARLNLYSQNGDFTNFDLPEVPDILMNDDDDDDENVDEKDGDYNEENGENGNSDGIENGFNTRENGTHKKNGNNSEDKKAEYILFTENTIKSLYSDLGKLTNVSDFKKLTDDSSEFLIRCSKFEYDSEDFVYDLEIKNTLDFPVNDLNIEGNELEEIII</sequence>
<proteinExistence type="predicted"/>
<evidence type="ECO:0000313" key="3">
    <source>
        <dbReference type="EMBL" id="OBA25064.1"/>
    </source>
</evidence>
<reference evidence="4" key="1">
    <citation type="journal article" date="2016" name="Proc. Natl. Acad. Sci. U.S.A.">
        <title>Comparative genomics of biotechnologically important yeasts.</title>
        <authorList>
            <person name="Riley R."/>
            <person name="Haridas S."/>
            <person name="Wolfe K.H."/>
            <person name="Lopes M.R."/>
            <person name="Hittinger C.T."/>
            <person name="Goeker M."/>
            <person name="Salamov A.A."/>
            <person name="Wisecaver J.H."/>
            <person name="Long T.M."/>
            <person name="Calvey C.H."/>
            <person name="Aerts A.L."/>
            <person name="Barry K.W."/>
            <person name="Choi C."/>
            <person name="Clum A."/>
            <person name="Coughlan A.Y."/>
            <person name="Deshpande S."/>
            <person name="Douglass A.P."/>
            <person name="Hanson S.J."/>
            <person name="Klenk H.-P."/>
            <person name="LaButti K.M."/>
            <person name="Lapidus A."/>
            <person name="Lindquist E.A."/>
            <person name="Lipzen A.M."/>
            <person name="Meier-Kolthoff J.P."/>
            <person name="Ohm R.A."/>
            <person name="Otillar R.P."/>
            <person name="Pangilinan J.L."/>
            <person name="Peng Y."/>
            <person name="Rokas A."/>
            <person name="Rosa C.A."/>
            <person name="Scheuner C."/>
            <person name="Sibirny A.A."/>
            <person name="Slot J.C."/>
            <person name="Stielow J.B."/>
            <person name="Sun H."/>
            <person name="Kurtzman C.P."/>
            <person name="Blackwell M."/>
            <person name="Grigoriev I.V."/>
            <person name="Jeffries T.W."/>
        </authorList>
    </citation>
    <scope>NUCLEOTIDE SEQUENCE [LARGE SCALE GENOMIC DNA]</scope>
    <source>
        <strain evidence="4">NRRL Y-1626</strain>
    </source>
</reference>
<dbReference type="SUPFAM" id="SSF48371">
    <property type="entry name" value="ARM repeat"/>
    <property type="match status" value="1"/>
</dbReference>